<proteinExistence type="predicted"/>
<reference evidence="3" key="1">
    <citation type="submission" date="2016-11" db="UniProtKB">
        <authorList>
            <consortium name="WormBaseParasite"/>
        </authorList>
    </citation>
    <scope>IDENTIFICATION</scope>
</reference>
<protein>
    <submittedName>
        <fullName evidence="3">Secreted protein</fullName>
    </submittedName>
</protein>
<evidence type="ECO:0000313" key="2">
    <source>
        <dbReference type="Proteomes" id="UP000095283"/>
    </source>
</evidence>
<organism evidence="2 3">
    <name type="scientific">Heterorhabditis bacteriophora</name>
    <name type="common">Entomopathogenic nematode worm</name>
    <dbReference type="NCBI Taxonomy" id="37862"/>
    <lineage>
        <taxon>Eukaryota</taxon>
        <taxon>Metazoa</taxon>
        <taxon>Ecdysozoa</taxon>
        <taxon>Nematoda</taxon>
        <taxon>Chromadorea</taxon>
        <taxon>Rhabditida</taxon>
        <taxon>Rhabditina</taxon>
        <taxon>Rhabditomorpha</taxon>
        <taxon>Strongyloidea</taxon>
        <taxon>Heterorhabditidae</taxon>
        <taxon>Heterorhabditis</taxon>
    </lineage>
</organism>
<dbReference type="Proteomes" id="UP000095283">
    <property type="component" value="Unplaced"/>
</dbReference>
<accession>A0A1I7WKF6</accession>
<name>A0A1I7WKF6_HETBA</name>
<keyword evidence="1" id="KW-1133">Transmembrane helix</keyword>
<dbReference type="WBParaSite" id="Hba_05529">
    <property type="protein sequence ID" value="Hba_05529"/>
    <property type="gene ID" value="Hba_05529"/>
</dbReference>
<sequence>MLPNILLMLLLKSKNYYKYFIPIIVFGLISNIQCKVLFCWTVFKNKLTSGSNRLCIICTSSIGLYTQNTFRLLCSCHKCHYCFLFIQINNYRNIA</sequence>
<evidence type="ECO:0000256" key="1">
    <source>
        <dbReference type="SAM" id="Phobius"/>
    </source>
</evidence>
<evidence type="ECO:0000313" key="3">
    <source>
        <dbReference type="WBParaSite" id="Hba_05529"/>
    </source>
</evidence>
<keyword evidence="2" id="KW-1185">Reference proteome</keyword>
<feature type="transmembrane region" description="Helical" evidence="1">
    <location>
        <begin position="20"/>
        <end position="43"/>
    </location>
</feature>
<keyword evidence="1" id="KW-0472">Membrane</keyword>
<dbReference type="AlphaFoldDB" id="A0A1I7WKF6"/>
<keyword evidence="1" id="KW-0812">Transmembrane</keyword>